<sequence>MSVIATASLTFLMLPLMCQSSESAKWCYNSQSKDCGASKWKDIEPTCGGMKQSPINIVRTKAQRNNSLEAFQFIGYDTAPSGKWTIVNNGHALQVNLQGEISISGGGLPARYNALQFHFHWGRESGNGSEHTIDGKQYPMELHIVHLNSKYDAVHDAKNHETGLAVLGFMYKIDDKNNTNYSTITSALRNVSYKADQVELASTFRLDSLLPPLETLSRYYRYYGSLTTPDCAEAVIWTVFEEPISISKKQYASFVNSIFFSSATERPVNMQENFRPVQELNKRQVFASKDATESSCSAPTVSLLLTILSVLAVRLV</sequence>
<dbReference type="InterPro" id="IPR001148">
    <property type="entry name" value="CA_dom"/>
</dbReference>
<dbReference type="CDD" id="cd03117">
    <property type="entry name" value="alpha_CA_IV_XV_like"/>
    <property type="match status" value="1"/>
</dbReference>
<dbReference type="Gene3D" id="3.10.200.10">
    <property type="entry name" value="Alpha carbonic anhydrase"/>
    <property type="match status" value="1"/>
</dbReference>
<reference evidence="11" key="1">
    <citation type="submission" date="2021-06" db="EMBL/GenBank/DDBJ databases">
        <authorList>
            <consortium name="Wellcome Sanger Institute Data Sharing"/>
        </authorList>
    </citation>
    <scope>NUCLEOTIDE SEQUENCE [LARGE SCALE GENOMIC DNA]</scope>
</reference>
<reference evidence="11" key="3">
    <citation type="submission" date="2025-09" db="UniProtKB">
        <authorList>
            <consortium name="Ensembl"/>
        </authorList>
    </citation>
    <scope>IDENTIFICATION</scope>
</reference>
<evidence type="ECO:0000256" key="5">
    <source>
        <dbReference type="ARBA" id="ARBA00022729"/>
    </source>
</evidence>
<evidence type="ECO:0000256" key="9">
    <source>
        <dbReference type="RuleBase" id="RU367011"/>
    </source>
</evidence>
<evidence type="ECO:0000313" key="12">
    <source>
        <dbReference type="Proteomes" id="UP000694620"/>
    </source>
</evidence>
<dbReference type="PANTHER" id="PTHR18952">
    <property type="entry name" value="CARBONIC ANHYDRASE"/>
    <property type="match status" value="1"/>
</dbReference>
<dbReference type="PROSITE" id="PS00162">
    <property type="entry name" value="ALPHA_CA_1"/>
    <property type="match status" value="1"/>
</dbReference>
<feature type="signal peptide" evidence="9">
    <location>
        <begin position="1"/>
        <end position="23"/>
    </location>
</feature>
<evidence type="ECO:0000256" key="6">
    <source>
        <dbReference type="ARBA" id="ARBA00022833"/>
    </source>
</evidence>
<comment type="similarity">
    <text evidence="2 9">Belongs to the alpha-carbonic anhydrase family.</text>
</comment>
<dbReference type="PROSITE" id="PS51144">
    <property type="entry name" value="ALPHA_CA_2"/>
    <property type="match status" value="1"/>
</dbReference>
<keyword evidence="4 9" id="KW-0479">Metal-binding</keyword>
<dbReference type="Proteomes" id="UP000694620">
    <property type="component" value="Chromosome 18"/>
</dbReference>
<keyword evidence="6 9" id="KW-0862">Zinc</keyword>
<dbReference type="PANTHER" id="PTHR18952:SF134">
    <property type="entry name" value="CARBONIC ANHYDRASE 15"/>
    <property type="match status" value="1"/>
</dbReference>
<protein>
    <recommendedName>
        <fullName evidence="3 9">Carbonic anhydrase</fullName>
        <ecNumber evidence="3 9">4.2.1.1</ecNumber>
    </recommendedName>
</protein>
<proteinExistence type="inferred from homology"/>
<dbReference type="SMART" id="SM01057">
    <property type="entry name" value="Carb_anhydrase"/>
    <property type="match status" value="1"/>
</dbReference>
<evidence type="ECO:0000313" key="11">
    <source>
        <dbReference type="Ensembl" id="ENSECRP00000023026.1"/>
    </source>
</evidence>
<dbReference type="GO" id="GO:0008270">
    <property type="term" value="F:zinc ion binding"/>
    <property type="evidence" value="ECO:0007669"/>
    <property type="project" value="UniProtKB-UniRule"/>
</dbReference>
<evidence type="ECO:0000256" key="8">
    <source>
        <dbReference type="ARBA" id="ARBA00023239"/>
    </source>
</evidence>
<comment type="function">
    <text evidence="9">Reversible hydration of carbon dioxide.</text>
</comment>
<dbReference type="Pfam" id="PF00194">
    <property type="entry name" value="Carb_anhydrase"/>
    <property type="match status" value="1"/>
</dbReference>
<dbReference type="FunFam" id="3.10.200.10:FF:000003">
    <property type="entry name" value="Carbonic anhydrase 12"/>
    <property type="match status" value="1"/>
</dbReference>
<evidence type="ECO:0000256" key="4">
    <source>
        <dbReference type="ARBA" id="ARBA00022723"/>
    </source>
</evidence>
<evidence type="ECO:0000256" key="1">
    <source>
        <dbReference type="ARBA" id="ARBA00001947"/>
    </source>
</evidence>
<keyword evidence="12" id="KW-1185">Reference proteome</keyword>
<dbReference type="GeneID" id="114668360"/>
<dbReference type="AlphaFoldDB" id="A0A8C4SZ50"/>
<dbReference type="InterPro" id="IPR036398">
    <property type="entry name" value="CA_dom_sf"/>
</dbReference>
<evidence type="ECO:0000256" key="2">
    <source>
        <dbReference type="ARBA" id="ARBA00010718"/>
    </source>
</evidence>
<comment type="catalytic activity">
    <reaction evidence="9">
        <text>hydrogencarbonate + H(+) = CO2 + H2O</text>
        <dbReference type="Rhea" id="RHEA:10748"/>
        <dbReference type="ChEBI" id="CHEBI:15377"/>
        <dbReference type="ChEBI" id="CHEBI:15378"/>
        <dbReference type="ChEBI" id="CHEBI:16526"/>
        <dbReference type="ChEBI" id="CHEBI:17544"/>
        <dbReference type="EC" id="4.2.1.1"/>
    </reaction>
</comment>
<dbReference type="RefSeq" id="XP_028679897.1">
    <property type="nucleotide sequence ID" value="XM_028824064.2"/>
</dbReference>
<dbReference type="GeneTree" id="ENSGT00940000162972"/>
<keyword evidence="8 9" id="KW-0456">Lyase</keyword>
<dbReference type="OrthoDB" id="429145at2759"/>
<dbReference type="InterPro" id="IPR018338">
    <property type="entry name" value="Carbonic_anhydrase_a-class_CS"/>
</dbReference>
<organism evidence="11 12">
    <name type="scientific">Erpetoichthys calabaricus</name>
    <name type="common">Rope fish</name>
    <name type="synonym">Calamoichthys calabaricus</name>
    <dbReference type="NCBI Taxonomy" id="27687"/>
    <lineage>
        <taxon>Eukaryota</taxon>
        <taxon>Metazoa</taxon>
        <taxon>Chordata</taxon>
        <taxon>Craniata</taxon>
        <taxon>Vertebrata</taxon>
        <taxon>Euteleostomi</taxon>
        <taxon>Actinopterygii</taxon>
        <taxon>Polypteriformes</taxon>
        <taxon>Polypteridae</taxon>
        <taxon>Erpetoichthys</taxon>
    </lineage>
</organism>
<evidence type="ECO:0000259" key="10">
    <source>
        <dbReference type="PROSITE" id="PS51144"/>
    </source>
</evidence>
<comment type="cofactor">
    <cofactor evidence="1 9">
        <name>Zn(2+)</name>
        <dbReference type="ChEBI" id="CHEBI:29105"/>
    </cofactor>
</comment>
<keyword evidence="5 9" id="KW-0732">Signal</keyword>
<reference evidence="11" key="2">
    <citation type="submission" date="2025-08" db="UniProtKB">
        <authorList>
            <consortium name="Ensembl"/>
        </authorList>
    </citation>
    <scope>IDENTIFICATION</scope>
</reference>
<dbReference type="EC" id="4.2.1.1" evidence="3 9"/>
<dbReference type="GO" id="GO:0004089">
    <property type="term" value="F:carbonate dehydratase activity"/>
    <property type="evidence" value="ECO:0007669"/>
    <property type="project" value="UniProtKB-UniRule"/>
</dbReference>
<gene>
    <name evidence="11" type="primary">car15</name>
</gene>
<dbReference type="SUPFAM" id="SSF51069">
    <property type="entry name" value="Carbonic anhydrase"/>
    <property type="match status" value="1"/>
</dbReference>
<evidence type="ECO:0000256" key="7">
    <source>
        <dbReference type="ARBA" id="ARBA00023180"/>
    </source>
</evidence>
<accession>A0A8C4SZ50</accession>
<name>A0A8C4SZ50_ERPCA</name>
<dbReference type="GO" id="GO:0005886">
    <property type="term" value="C:plasma membrane"/>
    <property type="evidence" value="ECO:0007669"/>
    <property type="project" value="TreeGrafter"/>
</dbReference>
<keyword evidence="7" id="KW-0325">Glycoprotein</keyword>
<dbReference type="Ensembl" id="ENSECRT00000023520.1">
    <property type="protein sequence ID" value="ENSECRP00000023026.1"/>
    <property type="gene ID" value="ENSECRG00000015583.1"/>
</dbReference>
<dbReference type="InterPro" id="IPR041874">
    <property type="entry name" value="CA4/CA15"/>
</dbReference>
<feature type="domain" description="Alpha-carbonic anhydrase" evidence="10">
    <location>
        <begin position="24"/>
        <end position="289"/>
    </location>
</feature>
<dbReference type="InterPro" id="IPR023561">
    <property type="entry name" value="Carbonic_anhydrase_a-class"/>
</dbReference>
<feature type="chain" id="PRO_5034993934" description="Carbonic anhydrase" evidence="9">
    <location>
        <begin position="24"/>
        <end position="316"/>
    </location>
</feature>
<evidence type="ECO:0000256" key="3">
    <source>
        <dbReference type="ARBA" id="ARBA00012925"/>
    </source>
</evidence>